<name>A0ABT8JC76_9BACL</name>
<sequence length="78" mass="8694">MSFVLGRLKRTNRRHFLVRESGGHEGVFDVGILVETVVRFEFSALPSGHKIDIHHSAGKNLSDIDRYNSKGLSSAQSK</sequence>
<organism evidence="1 2">
    <name type="scientific">Paenibacillus vandeheii</name>
    <dbReference type="NCBI Taxonomy" id="3035917"/>
    <lineage>
        <taxon>Bacteria</taxon>
        <taxon>Bacillati</taxon>
        <taxon>Bacillota</taxon>
        <taxon>Bacilli</taxon>
        <taxon>Bacillales</taxon>
        <taxon>Paenibacillaceae</taxon>
        <taxon>Paenibacillus</taxon>
    </lineage>
</organism>
<keyword evidence="2" id="KW-1185">Reference proteome</keyword>
<accession>A0ABT8JC76</accession>
<evidence type="ECO:0000313" key="2">
    <source>
        <dbReference type="Proteomes" id="UP001174205"/>
    </source>
</evidence>
<gene>
    <name evidence="1" type="ORF">P5G61_15885</name>
</gene>
<comment type="caution">
    <text evidence="1">The sequence shown here is derived from an EMBL/GenBank/DDBJ whole genome shotgun (WGS) entry which is preliminary data.</text>
</comment>
<reference evidence="1" key="1">
    <citation type="submission" date="2023-03" db="EMBL/GenBank/DDBJ databases">
        <title>MT1 and MT2 Draft Genomes of Novel Species.</title>
        <authorList>
            <person name="Venkateswaran K."/>
        </authorList>
    </citation>
    <scope>NUCLEOTIDE SEQUENCE</scope>
    <source>
        <strain evidence="1">F6_3S_P_1C</strain>
    </source>
</reference>
<evidence type="ECO:0000313" key="1">
    <source>
        <dbReference type="EMBL" id="MDN4602718.1"/>
    </source>
</evidence>
<dbReference type="Proteomes" id="UP001174205">
    <property type="component" value="Unassembled WGS sequence"/>
</dbReference>
<protein>
    <submittedName>
        <fullName evidence="1">Uncharacterized protein</fullName>
    </submittedName>
</protein>
<proteinExistence type="predicted"/>
<dbReference type="RefSeq" id="WP_301247422.1">
    <property type="nucleotide sequence ID" value="NZ_JAROCD010000007.1"/>
</dbReference>
<dbReference type="EMBL" id="JAROCD010000007">
    <property type="protein sequence ID" value="MDN4602718.1"/>
    <property type="molecule type" value="Genomic_DNA"/>
</dbReference>